<keyword evidence="1" id="KW-1133">Transmembrane helix</keyword>
<keyword evidence="3" id="KW-1185">Reference proteome</keyword>
<reference evidence="3" key="1">
    <citation type="submission" date="2024-07" db="EMBL/GenBank/DDBJ databases">
        <title>Two chromosome-level genome assemblies of Korean endemic species Abeliophyllum distichum and Forsythia ovata (Oleaceae).</title>
        <authorList>
            <person name="Jang H."/>
        </authorList>
    </citation>
    <scope>NUCLEOTIDE SEQUENCE [LARGE SCALE GENOMIC DNA]</scope>
</reference>
<name>A0ABD1W8B6_9LAMI</name>
<dbReference type="AlphaFoldDB" id="A0ABD1W8B6"/>
<evidence type="ECO:0000256" key="1">
    <source>
        <dbReference type="SAM" id="Phobius"/>
    </source>
</evidence>
<dbReference type="Proteomes" id="UP001604277">
    <property type="component" value="Unassembled WGS sequence"/>
</dbReference>
<evidence type="ECO:0000313" key="3">
    <source>
        <dbReference type="Proteomes" id="UP001604277"/>
    </source>
</evidence>
<dbReference type="EMBL" id="JBFOLJ010000004">
    <property type="protein sequence ID" value="KAL2545908.1"/>
    <property type="molecule type" value="Genomic_DNA"/>
</dbReference>
<keyword evidence="1" id="KW-0472">Membrane</keyword>
<feature type="transmembrane region" description="Helical" evidence="1">
    <location>
        <begin position="18"/>
        <end position="36"/>
    </location>
</feature>
<sequence length="106" mass="11684">MIRSGRGNQFLPATTHMAVENMVIMVVFVVGLCWVLRTPPIAIGSSSGPKGEILAVMHVGSWGIAKLIARRLVDAKGCYWRVSRKRSIMRSLSLICSQKGICQRND</sequence>
<accession>A0ABD1W8B6</accession>
<proteinExistence type="predicted"/>
<organism evidence="2 3">
    <name type="scientific">Forsythia ovata</name>
    <dbReference type="NCBI Taxonomy" id="205694"/>
    <lineage>
        <taxon>Eukaryota</taxon>
        <taxon>Viridiplantae</taxon>
        <taxon>Streptophyta</taxon>
        <taxon>Embryophyta</taxon>
        <taxon>Tracheophyta</taxon>
        <taxon>Spermatophyta</taxon>
        <taxon>Magnoliopsida</taxon>
        <taxon>eudicotyledons</taxon>
        <taxon>Gunneridae</taxon>
        <taxon>Pentapetalae</taxon>
        <taxon>asterids</taxon>
        <taxon>lamiids</taxon>
        <taxon>Lamiales</taxon>
        <taxon>Oleaceae</taxon>
        <taxon>Forsythieae</taxon>
        <taxon>Forsythia</taxon>
    </lineage>
</organism>
<keyword evidence="1" id="KW-0812">Transmembrane</keyword>
<gene>
    <name evidence="2" type="ORF">Fot_15141</name>
</gene>
<comment type="caution">
    <text evidence="2">The sequence shown here is derived from an EMBL/GenBank/DDBJ whole genome shotgun (WGS) entry which is preliminary data.</text>
</comment>
<protein>
    <submittedName>
        <fullName evidence="2">Uncharacterized protein</fullName>
    </submittedName>
</protein>
<evidence type="ECO:0000313" key="2">
    <source>
        <dbReference type="EMBL" id="KAL2545908.1"/>
    </source>
</evidence>